<sequence>LNLRGHENLNGLPCPRTSRVEVPALLGKSQPARERNGGSQYGSDFQCGQRAIRINGTRLQVLHSSVRVVQLQVFVRVPHSSVWVVQLQVFVRVPHSSVWVVQLQVFVRVPHSSVWVVQLQVFVRVPQRHNPHRCEPTL</sequence>
<name>A0ABN9C8Y1_9NEOB</name>
<gene>
    <name evidence="1" type="ORF">SPARVUS_LOCUS4556532</name>
</gene>
<comment type="caution">
    <text evidence="1">The sequence shown here is derived from an EMBL/GenBank/DDBJ whole genome shotgun (WGS) entry which is preliminary data.</text>
</comment>
<feature type="non-terminal residue" evidence="1">
    <location>
        <position position="138"/>
    </location>
</feature>
<organism evidence="1 2">
    <name type="scientific">Staurois parvus</name>
    <dbReference type="NCBI Taxonomy" id="386267"/>
    <lineage>
        <taxon>Eukaryota</taxon>
        <taxon>Metazoa</taxon>
        <taxon>Chordata</taxon>
        <taxon>Craniata</taxon>
        <taxon>Vertebrata</taxon>
        <taxon>Euteleostomi</taxon>
        <taxon>Amphibia</taxon>
        <taxon>Batrachia</taxon>
        <taxon>Anura</taxon>
        <taxon>Neobatrachia</taxon>
        <taxon>Ranoidea</taxon>
        <taxon>Ranidae</taxon>
        <taxon>Staurois</taxon>
    </lineage>
</organism>
<feature type="non-terminal residue" evidence="1">
    <location>
        <position position="1"/>
    </location>
</feature>
<keyword evidence="2" id="KW-1185">Reference proteome</keyword>
<dbReference type="Proteomes" id="UP001162483">
    <property type="component" value="Unassembled WGS sequence"/>
</dbReference>
<proteinExistence type="predicted"/>
<evidence type="ECO:0000313" key="2">
    <source>
        <dbReference type="Proteomes" id="UP001162483"/>
    </source>
</evidence>
<evidence type="ECO:0008006" key="3">
    <source>
        <dbReference type="Google" id="ProtNLM"/>
    </source>
</evidence>
<reference evidence="1" key="1">
    <citation type="submission" date="2023-05" db="EMBL/GenBank/DDBJ databases">
        <authorList>
            <person name="Stuckert A."/>
        </authorList>
    </citation>
    <scope>NUCLEOTIDE SEQUENCE</scope>
</reference>
<evidence type="ECO:0000313" key="1">
    <source>
        <dbReference type="EMBL" id="CAI9556499.1"/>
    </source>
</evidence>
<dbReference type="EMBL" id="CATNWA010008584">
    <property type="protein sequence ID" value="CAI9556499.1"/>
    <property type="molecule type" value="Genomic_DNA"/>
</dbReference>
<protein>
    <recommendedName>
        <fullName evidence="3">PDZ domain-containing protein</fullName>
    </recommendedName>
</protein>
<accession>A0ABN9C8Y1</accession>